<dbReference type="EMBL" id="CP042913">
    <property type="protein sequence ID" value="QEG37178.1"/>
    <property type="molecule type" value="Genomic_DNA"/>
</dbReference>
<feature type="transmembrane region" description="Helical" evidence="1">
    <location>
        <begin position="181"/>
        <end position="203"/>
    </location>
</feature>
<evidence type="ECO:0000313" key="4">
    <source>
        <dbReference type="Proteomes" id="UP000323917"/>
    </source>
</evidence>
<gene>
    <name evidence="3" type="ORF">Pr1d_45190</name>
</gene>
<proteinExistence type="predicted"/>
<dbReference type="Proteomes" id="UP000323917">
    <property type="component" value="Chromosome"/>
</dbReference>
<reference evidence="3 4" key="1">
    <citation type="submission" date="2019-08" db="EMBL/GenBank/DDBJ databases">
        <title>Deep-cultivation of Planctomycetes and their phenomic and genomic characterization uncovers novel biology.</title>
        <authorList>
            <person name="Wiegand S."/>
            <person name="Jogler M."/>
            <person name="Boedeker C."/>
            <person name="Pinto D."/>
            <person name="Vollmers J."/>
            <person name="Rivas-Marin E."/>
            <person name="Kohn T."/>
            <person name="Peeters S.H."/>
            <person name="Heuer A."/>
            <person name="Rast P."/>
            <person name="Oberbeckmann S."/>
            <person name="Bunk B."/>
            <person name="Jeske O."/>
            <person name="Meyerdierks A."/>
            <person name="Storesund J.E."/>
            <person name="Kallscheuer N."/>
            <person name="Luecker S."/>
            <person name="Lage O.M."/>
            <person name="Pohl T."/>
            <person name="Merkel B.J."/>
            <person name="Hornburger P."/>
            <person name="Mueller R.-W."/>
            <person name="Bruemmer F."/>
            <person name="Labrenz M."/>
            <person name="Spormann A.M."/>
            <person name="Op den Camp H."/>
            <person name="Overmann J."/>
            <person name="Amann R."/>
            <person name="Jetten M.S.M."/>
            <person name="Mascher T."/>
            <person name="Medema M.H."/>
            <person name="Devos D.P."/>
            <person name="Kaster A.-K."/>
            <person name="Ovreas L."/>
            <person name="Rohde M."/>
            <person name="Galperin M.Y."/>
            <person name="Jogler C."/>
        </authorList>
    </citation>
    <scope>NUCLEOTIDE SEQUENCE [LARGE SCALE GENOMIC DNA]</scope>
    <source>
        <strain evidence="3 4">Pr1d</strain>
    </source>
</reference>
<keyword evidence="4" id="KW-1185">Reference proteome</keyword>
<evidence type="ECO:0000256" key="1">
    <source>
        <dbReference type="SAM" id="Phobius"/>
    </source>
</evidence>
<dbReference type="RefSeq" id="WP_148075448.1">
    <property type="nucleotide sequence ID" value="NZ_CP042913.1"/>
</dbReference>
<dbReference type="OrthoDB" id="260093at2"/>
<sequence length="330" mass="36430" precursor="true">MITKRLIAPFALMAVLVSATTLVASTDPGLDSSVVKEGPVTLRASVNKQVAQVADPVQYVLEVLAPRKTRVELPKLPEKLGDFDISDTEMLRDIPSAENPDQRQWILRATLETIKTGSLDIPSLDVHFAVDENSTTFETVRSEPLQIQITSVLEDRADPTKFRDIKDAVDVAVPEESSRAWVAWTLGGTGAAAVIALATVLLASRKRGPTPAAWALDEINDLRQLLSDDSADVELTYNELVDVVREFFELQCNVPTLTRTSPEVLAEAAERVRLGEAPRQRLSSLMSVADEIKFACYGVDKQQMEQAFDDARDFVLECEQHREALERESA</sequence>
<protein>
    <submittedName>
        <fullName evidence="3">Uncharacterized protein</fullName>
    </submittedName>
</protein>
<accession>A0A5B9QDY9</accession>
<keyword evidence="1" id="KW-0472">Membrane</keyword>
<feature type="signal peptide" evidence="2">
    <location>
        <begin position="1"/>
        <end position="24"/>
    </location>
</feature>
<name>A0A5B9QDY9_9BACT</name>
<evidence type="ECO:0000256" key="2">
    <source>
        <dbReference type="SAM" id="SignalP"/>
    </source>
</evidence>
<organism evidence="3 4">
    <name type="scientific">Bythopirellula goksoeyrii</name>
    <dbReference type="NCBI Taxonomy" id="1400387"/>
    <lineage>
        <taxon>Bacteria</taxon>
        <taxon>Pseudomonadati</taxon>
        <taxon>Planctomycetota</taxon>
        <taxon>Planctomycetia</taxon>
        <taxon>Pirellulales</taxon>
        <taxon>Lacipirellulaceae</taxon>
        <taxon>Bythopirellula</taxon>
    </lineage>
</organism>
<dbReference type="AlphaFoldDB" id="A0A5B9QDY9"/>
<dbReference type="KEGG" id="bgok:Pr1d_45190"/>
<feature type="chain" id="PRO_5022986591" evidence="2">
    <location>
        <begin position="25"/>
        <end position="330"/>
    </location>
</feature>
<evidence type="ECO:0000313" key="3">
    <source>
        <dbReference type="EMBL" id="QEG37178.1"/>
    </source>
</evidence>
<keyword evidence="1" id="KW-1133">Transmembrane helix</keyword>
<keyword evidence="1" id="KW-0812">Transmembrane</keyword>
<keyword evidence="2" id="KW-0732">Signal</keyword>